<sequence>MEAELQILEEFIKTNPDSGELKRALGVKLALSGYAYRAIQEIIGVTPGFIAKWKKEFISAGIEGIILKYKGSRPYLNAEEKQELIQWIINQSHWDIWELEIYVLETYEVVFKSRQSYYQLLKEARISWQKAEQVNPKQDAEEVKKKNEEISQLLEIKKEEIQSGKLAVYLLDECHLIWKDVLGHLWNFIKERRKEGQNPSELPERTLVKIKNEKERQTYYGALNLVAKEFILAPYKAGKVENTVDFLKKLIQSNPGRKILIIWDRASYHSGEEMIKFLTEQNQGLSPEDWQITCHKFARYAPEENPVEAIWLQLKNLLRRFYCLAKNFRVVKRLFEFFAKFQLFNFPNLKKYDAFSQFI</sequence>
<evidence type="ECO:0000259" key="1">
    <source>
        <dbReference type="Pfam" id="PF13358"/>
    </source>
</evidence>
<feature type="domain" description="Tc1-like transposase DDE" evidence="1">
    <location>
        <begin position="202"/>
        <end position="320"/>
    </location>
</feature>
<gene>
    <name evidence="3" type="ORF">EWV53_22190</name>
</gene>
<protein>
    <submittedName>
        <fullName evidence="3">IS630 family transposase</fullName>
    </submittedName>
</protein>
<dbReference type="SUPFAM" id="SSF46689">
    <property type="entry name" value="Homeodomain-like"/>
    <property type="match status" value="1"/>
</dbReference>
<dbReference type="InterPro" id="IPR038717">
    <property type="entry name" value="Tc1-like_DDE_dom"/>
</dbReference>
<dbReference type="AlphaFoldDB" id="A0A552PIB1"/>
<dbReference type="InterPro" id="IPR009057">
    <property type="entry name" value="Homeodomain-like_sf"/>
</dbReference>
<dbReference type="InterPro" id="IPR047655">
    <property type="entry name" value="Transpos_IS630-like"/>
</dbReference>
<reference evidence="3 4" key="1">
    <citation type="submission" date="2019-01" db="EMBL/GenBank/DDBJ databases">
        <title>Coherence of Microcystis species and biogeography revealed through population genomics.</title>
        <authorList>
            <person name="Perez-Carrascal O.M."/>
            <person name="Terrat Y."/>
            <person name="Giani A."/>
            <person name="Fortin N."/>
            <person name="Tromas N."/>
            <person name="Shapiro B.J."/>
        </authorList>
    </citation>
    <scope>NUCLEOTIDE SEQUENCE [LARGE SCALE GENOMIC DNA]</scope>
    <source>
        <strain evidence="3">Mp_MB_F_20051200_S9</strain>
    </source>
</reference>
<evidence type="ECO:0000313" key="4">
    <source>
        <dbReference type="Proteomes" id="UP000317165"/>
    </source>
</evidence>
<dbReference type="Proteomes" id="UP000317165">
    <property type="component" value="Unassembled WGS sequence"/>
</dbReference>
<comment type="caution">
    <text evidence="3">The sequence shown here is derived from an EMBL/GenBank/DDBJ whole genome shotgun (WGS) entry which is preliminary data.</text>
</comment>
<dbReference type="NCBIfam" id="NF033545">
    <property type="entry name" value="transpos_IS630"/>
    <property type="match status" value="1"/>
</dbReference>
<dbReference type="EMBL" id="SFAC01000266">
    <property type="protein sequence ID" value="TRV56737.1"/>
    <property type="molecule type" value="Genomic_DNA"/>
</dbReference>
<accession>A0A552PIB1</accession>
<dbReference type="GO" id="GO:0003676">
    <property type="term" value="F:nucleic acid binding"/>
    <property type="evidence" value="ECO:0007669"/>
    <property type="project" value="InterPro"/>
</dbReference>
<dbReference type="InterPro" id="IPR036397">
    <property type="entry name" value="RNaseH_sf"/>
</dbReference>
<dbReference type="Pfam" id="PF13592">
    <property type="entry name" value="HTH_33"/>
    <property type="match status" value="1"/>
</dbReference>
<dbReference type="Gene3D" id="3.30.420.10">
    <property type="entry name" value="Ribonuclease H-like superfamily/Ribonuclease H"/>
    <property type="match status" value="1"/>
</dbReference>
<organism evidence="3 4">
    <name type="scientific">Microcystis panniformis Mp_MB_F_20051200_S9</name>
    <dbReference type="NCBI Taxonomy" id="2486223"/>
    <lineage>
        <taxon>Bacteria</taxon>
        <taxon>Bacillati</taxon>
        <taxon>Cyanobacteriota</taxon>
        <taxon>Cyanophyceae</taxon>
        <taxon>Oscillatoriophycideae</taxon>
        <taxon>Chroococcales</taxon>
        <taxon>Microcystaceae</taxon>
        <taxon>Microcystis</taxon>
    </lineage>
</organism>
<dbReference type="Pfam" id="PF13358">
    <property type="entry name" value="DDE_3"/>
    <property type="match status" value="1"/>
</dbReference>
<feature type="domain" description="Winged helix-turn helix" evidence="2">
    <location>
        <begin position="94"/>
        <end position="149"/>
    </location>
</feature>
<dbReference type="InterPro" id="IPR025959">
    <property type="entry name" value="Winged_HTH_dom"/>
</dbReference>
<name>A0A552PIB1_9CHRO</name>
<evidence type="ECO:0000259" key="2">
    <source>
        <dbReference type="Pfam" id="PF13592"/>
    </source>
</evidence>
<proteinExistence type="predicted"/>
<evidence type="ECO:0000313" key="3">
    <source>
        <dbReference type="EMBL" id="TRV56737.1"/>
    </source>
</evidence>